<dbReference type="SUPFAM" id="SSF47473">
    <property type="entry name" value="EF-hand"/>
    <property type="match status" value="1"/>
</dbReference>
<keyword evidence="1" id="KW-0812">Transmembrane</keyword>
<dbReference type="EMBL" id="MSFO01000005">
    <property type="protein sequence ID" value="PLB47597.1"/>
    <property type="molecule type" value="Genomic_DNA"/>
</dbReference>
<dbReference type="InterPro" id="IPR011992">
    <property type="entry name" value="EF-hand-dom_pair"/>
</dbReference>
<protein>
    <recommendedName>
        <fullName evidence="4">EF-hand domain-containing protein</fullName>
    </recommendedName>
</protein>
<gene>
    <name evidence="2" type="ORF">P170DRAFT_476279</name>
</gene>
<comment type="caution">
    <text evidence="2">The sequence shown here is derived from an EMBL/GenBank/DDBJ whole genome shotgun (WGS) entry which is preliminary data.</text>
</comment>
<evidence type="ECO:0000256" key="1">
    <source>
        <dbReference type="SAM" id="Phobius"/>
    </source>
</evidence>
<dbReference type="RefSeq" id="XP_024702899.1">
    <property type="nucleotide sequence ID" value="XM_024853333.1"/>
</dbReference>
<dbReference type="GeneID" id="36561031"/>
<dbReference type="AlphaFoldDB" id="A0A2I2G3Z4"/>
<dbReference type="VEuPathDB" id="FungiDB:P170DRAFT_476279"/>
<evidence type="ECO:0000313" key="2">
    <source>
        <dbReference type="EMBL" id="PLB47597.1"/>
    </source>
</evidence>
<feature type="transmembrane region" description="Helical" evidence="1">
    <location>
        <begin position="12"/>
        <end position="29"/>
    </location>
</feature>
<sequence length="118" mass="13693">MGDDKKLQEQVFYSRGIIIAIMGYFFSLNKDKESTLSVKEYVESNMADDPKLKALDLHKEFKDLDLNRDNKVDLAGEHLRLKMARLEFLVAFFKEDAEDNYSDALIFKEARDHVGVLE</sequence>
<keyword evidence="3" id="KW-1185">Reference proteome</keyword>
<organism evidence="2 3">
    <name type="scientific">Aspergillus steynii IBT 23096</name>
    <dbReference type="NCBI Taxonomy" id="1392250"/>
    <lineage>
        <taxon>Eukaryota</taxon>
        <taxon>Fungi</taxon>
        <taxon>Dikarya</taxon>
        <taxon>Ascomycota</taxon>
        <taxon>Pezizomycotina</taxon>
        <taxon>Eurotiomycetes</taxon>
        <taxon>Eurotiomycetidae</taxon>
        <taxon>Eurotiales</taxon>
        <taxon>Aspergillaceae</taxon>
        <taxon>Aspergillus</taxon>
        <taxon>Aspergillus subgen. Circumdati</taxon>
    </lineage>
</organism>
<proteinExistence type="predicted"/>
<reference evidence="2 3" key="1">
    <citation type="submission" date="2016-12" db="EMBL/GenBank/DDBJ databases">
        <title>The genomes of Aspergillus section Nigri reveals drivers in fungal speciation.</title>
        <authorList>
            <consortium name="DOE Joint Genome Institute"/>
            <person name="Vesth T.C."/>
            <person name="Nybo J."/>
            <person name="Theobald S."/>
            <person name="Brandl J."/>
            <person name="Frisvad J.C."/>
            <person name="Nielsen K.F."/>
            <person name="Lyhne E.K."/>
            <person name="Kogle M.E."/>
            <person name="Kuo A."/>
            <person name="Riley R."/>
            <person name="Clum A."/>
            <person name="Nolan M."/>
            <person name="Lipzen A."/>
            <person name="Salamov A."/>
            <person name="Henrissat B."/>
            <person name="Wiebenga A."/>
            <person name="De Vries R.P."/>
            <person name="Grigoriev I.V."/>
            <person name="Mortensen U.H."/>
            <person name="Andersen M.R."/>
            <person name="Baker S.E."/>
        </authorList>
    </citation>
    <scope>NUCLEOTIDE SEQUENCE [LARGE SCALE GENOMIC DNA]</scope>
    <source>
        <strain evidence="2 3">IBT 23096</strain>
    </source>
</reference>
<evidence type="ECO:0000313" key="3">
    <source>
        <dbReference type="Proteomes" id="UP000234275"/>
    </source>
</evidence>
<evidence type="ECO:0008006" key="4">
    <source>
        <dbReference type="Google" id="ProtNLM"/>
    </source>
</evidence>
<keyword evidence="1" id="KW-0472">Membrane</keyword>
<name>A0A2I2G3Z4_9EURO</name>
<dbReference type="Proteomes" id="UP000234275">
    <property type="component" value="Unassembled WGS sequence"/>
</dbReference>
<keyword evidence="1" id="KW-1133">Transmembrane helix</keyword>
<accession>A0A2I2G3Z4</accession>